<comment type="caution">
    <text evidence="2">The sequence shown here is derived from an EMBL/GenBank/DDBJ whole genome shotgun (WGS) entry which is preliminary data.</text>
</comment>
<feature type="compositionally biased region" description="Basic and acidic residues" evidence="1">
    <location>
        <begin position="1"/>
        <end position="16"/>
    </location>
</feature>
<dbReference type="Proteomes" id="UP000680045">
    <property type="component" value="Unassembled WGS sequence"/>
</dbReference>
<dbReference type="EMBL" id="JAGTPW010000019">
    <property type="protein sequence ID" value="MBR8644898.1"/>
    <property type="molecule type" value="Genomic_DNA"/>
</dbReference>
<evidence type="ECO:0000313" key="3">
    <source>
        <dbReference type="Proteomes" id="UP000680045"/>
    </source>
</evidence>
<reference evidence="2" key="1">
    <citation type="submission" date="2021-04" db="EMBL/GenBank/DDBJ databases">
        <title>Whole genome sequencing of Enterococci isolates from hospitalized patients.</title>
        <authorList>
            <person name="Ogoti B.M."/>
            <person name="Onyambu F.G."/>
        </authorList>
    </citation>
    <scope>NUCLEOTIDE SEQUENCE</scope>
    <source>
        <strain evidence="2">242</strain>
    </source>
</reference>
<feature type="compositionally biased region" description="Polar residues" evidence="1">
    <location>
        <begin position="37"/>
        <end position="59"/>
    </location>
</feature>
<feature type="region of interest" description="Disordered" evidence="1">
    <location>
        <begin position="1"/>
        <end position="59"/>
    </location>
</feature>
<organism evidence="2 3">
    <name type="scientific">Peribacillus frigoritolerans</name>
    <dbReference type="NCBI Taxonomy" id="450367"/>
    <lineage>
        <taxon>Bacteria</taxon>
        <taxon>Bacillati</taxon>
        <taxon>Bacillota</taxon>
        <taxon>Bacilli</taxon>
        <taxon>Bacillales</taxon>
        <taxon>Bacillaceae</taxon>
        <taxon>Peribacillus</taxon>
    </lineage>
</organism>
<evidence type="ECO:0000256" key="1">
    <source>
        <dbReference type="SAM" id="MobiDB-lite"/>
    </source>
</evidence>
<sequence length="59" mass="6801">MEWKVRDSCGKSEAKETQQAQIAPRRLPDRPRKASAWNGNQRSNRGQTRFSLSLDTELI</sequence>
<name>A0A941J2N8_9BACI</name>
<dbReference type="AlphaFoldDB" id="A0A941J2N8"/>
<protein>
    <submittedName>
        <fullName evidence="2">Uncharacterized protein</fullName>
    </submittedName>
</protein>
<accession>A0A941J2N8</accession>
<evidence type="ECO:0000313" key="2">
    <source>
        <dbReference type="EMBL" id="MBR8644898.1"/>
    </source>
</evidence>
<gene>
    <name evidence="2" type="ORF">KEH51_12600</name>
</gene>
<proteinExistence type="predicted"/>